<evidence type="ECO:0000313" key="2">
    <source>
        <dbReference type="EMBL" id="AKK03598.1"/>
    </source>
</evidence>
<dbReference type="SUPFAM" id="SSF52499">
    <property type="entry name" value="Isochorismatase-like hydrolases"/>
    <property type="match status" value="1"/>
</dbReference>
<dbReference type="KEGG" id="cei:CEPID_08745"/>
<dbReference type="RefSeq" id="WP_052843461.1">
    <property type="nucleotide sequence ID" value="NZ_CP011541.1"/>
</dbReference>
<protein>
    <recommendedName>
        <fullName evidence="4">Isochorismatase family protein</fullName>
    </recommendedName>
</protein>
<dbReference type="EMBL" id="CP011541">
    <property type="protein sequence ID" value="AKK03598.1"/>
    <property type="molecule type" value="Genomic_DNA"/>
</dbReference>
<dbReference type="Proteomes" id="UP000035368">
    <property type="component" value="Chromosome"/>
</dbReference>
<feature type="region of interest" description="Disordered" evidence="1">
    <location>
        <begin position="73"/>
        <end position="97"/>
    </location>
</feature>
<proteinExistence type="predicted"/>
<dbReference type="Gene3D" id="3.40.50.850">
    <property type="entry name" value="Isochorismatase-like"/>
    <property type="match status" value="1"/>
</dbReference>
<gene>
    <name evidence="2" type="ORF">CEPID_08745</name>
</gene>
<reference evidence="2 3" key="1">
    <citation type="submission" date="2015-05" db="EMBL/GenBank/DDBJ databases">
        <title>Complete genome sequence of Corynebacterium epidermidicanis DSM 45586, isolated from the skin of a dog suffering from pruritus.</title>
        <authorList>
            <person name="Ruckert C."/>
            <person name="Albersmeier A."/>
            <person name="Winkler A."/>
            <person name="Tauch A."/>
        </authorList>
    </citation>
    <scope>NUCLEOTIDE SEQUENCE [LARGE SCALE GENOMIC DNA]</scope>
    <source>
        <strain evidence="2 3">DSM 45586</strain>
    </source>
</reference>
<evidence type="ECO:0000256" key="1">
    <source>
        <dbReference type="SAM" id="MobiDB-lite"/>
    </source>
</evidence>
<dbReference type="AlphaFoldDB" id="A0A0G3GVM7"/>
<sequence>MERANLTPITRVDDHAAVLPVDMQDGLVPSLPAEVAEHIIANINEIVSAVRERGGFAVWANAGALPYGRCAGEMPPRGQMPPEFSVTDSRLEQRDEDLSSVKIATSAFSDPNLAQ</sequence>
<organism evidence="2 3">
    <name type="scientific">Corynebacterium epidermidicanis</name>
    <dbReference type="NCBI Taxonomy" id="1050174"/>
    <lineage>
        <taxon>Bacteria</taxon>
        <taxon>Bacillati</taxon>
        <taxon>Actinomycetota</taxon>
        <taxon>Actinomycetes</taxon>
        <taxon>Mycobacteriales</taxon>
        <taxon>Corynebacteriaceae</taxon>
        <taxon>Corynebacterium</taxon>
    </lineage>
</organism>
<dbReference type="STRING" id="1050174.CEPID_08745"/>
<dbReference type="PATRIC" id="fig|1050174.4.peg.1762"/>
<name>A0A0G3GVM7_9CORY</name>
<evidence type="ECO:0000313" key="3">
    <source>
        <dbReference type="Proteomes" id="UP000035368"/>
    </source>
</evidence>
<dbReference type="InterPro" id="IPR036380">
    <property type="entry name" value="Isochorismatase-like_sf"/>
</dbReference>
<evidence type="ECO:0008006" key="4">
    <source>
        <dbReference type="Google" id="ProtNLM"/>
    </source>
</evidence>
<keyword evidence="3" id="KW-1185">Reference proteome</keyword>
<accession>A0A0G3GVM7</accession>